<dbReference type="Proteomes" id="UP000176648">
    <property type="component" value="Unassembled WGS sequence"/>
</dbReference>
<sequence>MAITPKEATMAKAKKCEKVDAGWAGKHKQEVYCSFLTGEQAKKYLRETGPMEYDNMDVFGVESNDIDKVIAGGASALKDIAGVMVDGHPTGPLENVATVAGTGALLGALHVAKELGCTKVFSCIRTNDGDCSVEARNHDDSIIVLAHNVLFFGT</sequence>
<protein>
    <submittedName>
        <fullName evidence="1">Uncharacterized protein</fullName>
    </submittedName>
</protein>
<comment type="caution">
    <text evidence="1">The sequence shown here is derived from an EMBL/GenBank/DDBJ whole genome shotgun (WGS) entry which is preliminary data.</text>
</comment>
<dbReference type="AlphaFoldDB" id="A0A1G2C799"/>
<gene>
    <name evidence="1" type="ORF">A2122_00265</name>
</gene>
<evidence type="ECO:0000313" key="2">
    <source>
        <dbReference type="Proteomes" id="UP000176648"/>
    </source>
</evidence>
<proteinExistence type="predicted"/>
<dbReference type="EMBL" id="MHKU01000004">
    <property type="protein sequence ID" value="OGY97263.1"/>
    <property type="molecule type" value="Genomic_DNA"/>
</dbReference>
<organism evidence="1 2">
    <name type="scientific">Candidatus Liptonbacteria bacterium GWB1_49_6</name>
    <dbReference type="NCBI Taxonomy" id="1798644"/>
    <lineage>
        <taxon>Bacteria</taxon>
        <taxon>Candidatus Liptoniibacteriota</taxon>
    </lineage>
</organism>
<reference evidence="1 2" key="1">
    <citation type="journal article" date="2016" name="Nat. Commun.">
        <title>Thousands of microbial genomes shed light on interconnected biogeochemical processes in an aquifer system.</title>
        <authorList>
            <person name="Anantharaman K."/>
            <person name="Brown C.T."/>
            <person name="Hug L.A."/>
            <person name="Sharon I."/>
            <person name="Castelle C.J."/>
            <person name="Probst A.J."/>
            <person name="Thomas B.C."/>
            <person name="Singh A."/>
            <person name="Wilkins M.J."/>
            <person name="Karaoz U."/>
            <person name="Brodie E.L."/>
            <person name="Williams K.H."/>
            <person name="Hubbard S.S."/>
            <person name="Banfield J.F."/>
        </authorList>
    </citation>
    <scope>NUCLEOTIDE SEQUENCE [LARGE SCALE GENOMIC DNA]</scope>
</reference>
<name>A0A1G2C799_9BACT</name>
<evidence type="ECO:0000313" key="1">
    <source>
        <dbReference type="EMBL" id="OGY97263.1"/>
    </source>
</evidence>
<accession>A0A1G2C799</accession>